<evidence type="ECO:0000313" key="4">
    <source>
        <dbReference type="Proteomes" id="UP000245202"/>
    </source>
</evidence>
<dbReference type="InterPro" id="IPR023393">
    <property type="entry name" value="START-like_dom_sf"/>
</dbReference>
<comment type="similarity">
    <text evidence="1">Belongs to the AHA1 family.</text>
</comment>
<name>A0A2R5EVG8_9BACL</name>
<organism evidence="3 4">
    <name type="scientific">Paenibacillus agaridevorans</name>
    <dbReference type="NCBI Taxonomy" id="171404"/>
    <lineage>
        <taxon>Bacteria</taxon>
        <taxon>Bacillati</taxon>
        <taxon>Bacillota</taxon>
        <taxon>Bacilli</taxon>
        <taxon>Bacillales</taxon>
        <taxon>Paenibacillaceae</taxon>
        <taxon>Paenibacillus</taxon>
    </lineage>
</organism>
<dbReference type="CDD" id="cd07814">
    <property type="entry name" value="SRPBCC_CalC_Aha1-like"/>
    <property type="match status" value="1"/>
</dbReference>
<proteinExistence type="inferred from homology"/>
<reference evidence="3 4" key="1">
    <citation type="submission" date="2017-08" db="EMBL/GenBank/DDBJ databases">
        <title>Substantial Increase in Enzyme Production by Combined Drug-Resistance Mutations in Paenibacillus agaridevorans.</title>
        <authorList>
            <person name="Tanaka Y."/>
            <person name="Funane K."/>
            <person name="Hosaka T."/>
            <person name="Shiwa Y."/>
            <person name="Fujita N."/>
            <person name="Miyazaki T."/>
            <person name="Yoshikawa H."/>
            <person name="Murakami K."/>
            <person name="Kasahara K."/>
            <person name="Inaoka T."/>
            <person name="Hiraga Y."/>
            <person name="Ochi K."/>
        </authorList>
    </citation>
    <scope>NUCLEOTIDE SEQUENCE [LARGE SCALE GENOMIC DNA]</scope>
    <source>
        <strain evidence="3 4">T-3040</strain>
    </source>
</reference>
<dbReference type="Gene3D" id="3.30.530.20">
    <property type="match status" value="1"/>
</dbReference>
<dbReference type="Pfam" id="PF08327">
    <property type="entry name" value="AHSA1"/>
    <property type="match status" value="1"/>
</dbReference>
<dbReference type="InterPro" id="IPR013538">
    <property type="entry name" value="ASHA1/2-like_C"/>
</dbReference>
<dbReference type="SUPFAM" id="SSF55961">
    <property type="entry name" value="Bet v1-like"/>
    <property type="match status" value="1"/>
</dbReference>
<comment type="caution">
    <text evidence="3">The sequence shown here is derived from an EMBL/GenBank/DDBJ whole genome shotgun (WGS) entry which is preliminary data.</text>
</comment>
<gene>
    <name evidence="3" type="ORF">PAT3040_01941</name>
</gene>
<accession>A0A2R5EVG8</accession>
<evidence type="ECO:0000313" key="3">
    <source>
        <dbReference type="EMBL" id="GBG07391.1"/>
    </source>
</evidence>
<dbReference type="AlphaFoldDB" id="A0A2R5EVG8"/>
<feature type="domain" description="Activator of Hsp90 ATPase homologue 1/2-like C-terminal" evidence="2">
    <location>
        <begin position="24"/>
        <end position="170"/>
    </location>
</feature>
<protein>
    <submittedName>
        <fullName evidence="3">Polyketide cyclase</fullName>
    </submittedName>
</protein>
<sequence length="175" mass="20079">MRKLIGKAGKGKDHGITVKRSFQVPLALLFEVITKPEHMQHWKGPRGFVMTIVSEDVRPGGKVHYSQSSPEGQIMWSLLEYVEIAPNEKFVYTNAFSDEEGNTLRAPFSQMWPLRILNTLTFREDGDMTELTMHGKAFETTKAEIQFFESFKENVKVGFADTFELLDEYLAKLQK</sequence>
<evidence type="ECO:0000256" key="1">
    <source>
        <dbReference type="ARBA" id="ARBA00006817"/>
    </source>
</evidence>
<dbReference type="RefSeq" id="WP_258234916.1">
    <property type="nucleotide sequence ID" value="NZ_BDQX01000093.1"/>
</dbReference>
<dbReference type="Proteomes" id="UP000245202">
    <property type="component" value="Unassembled WGS sequence"/>
</dbReference>
<evidence type="ECO:0000259" key="2">
    <source>
        <dbReference type="Pfam" id="PF08327"/>
    </source>
</evidence>
<keyword evidence="4" id="KW-1185">Reference proteome</keyword>
<dbReference type="EMBL" id="BDQX01000093">
    <property type="protein sequence ID" value="GBG07391.1"/>
    <property type="molecule type" value="Genomic_DNA"/>
</dbReference>